<protein>
    <recommendedName>
        <fullName evidence="5">Tat pathway signal sequence</fullName>
    </recommendedName>
</protein>
<gene>
    <name evidence="3" type="ORF">CDD82_4485</name>
</gene>
<evidence type="ECO:0000313" key="3">
    <source>
        <dbReference type="EMBL" id="PHH75343.1"/>
    </source>
</evidence>
<comment type="similarity">
    <text evidence="1">Belongs to the ustYa family.</text>
</comment>
<dbReference type="AlphaFoldDB" id="A0A2C5Z660"/>
<evidence type="ECO:0000313" key="4">
    <source>
        <dbReference type="Proteomes" id="UP000224854"/>
    </source>
</evidence>
<dbReference type="GO" id="GO:0043386">
    <property type="term" value="P:mycotoxin biosynthetic process"/>
    <property type="evidence" value="ECO:0007669"/>
    <property type="project" value="InterPro"/>
</dbReference>
<comment type="caution">
    <text evidence="3">The sequence shown here is derived from an EMBL/GenBank/DDBJ whole genome shotgun (WGS) entry which is preliminary data.</text>
</comment>
<dbReference type="EMBL" id="NJEU01000377">
    <property type="protein sequence ID" value="PHH75343.1"/>
    <property type="molecule type" value="Genomic_DNA"/>
</dbReference>
<dbReference type="PANTHER" id="PTHR33365">
    <property type="entry name" value="YALI0B05434P"/>
    <property type="match status" value="1"/>
</dbReference>
<proteinExistence type="inferred from homology"/>
<dbReference type="PANTHER" id="PTHR33365:SF7">
    <property type="entry name" value="TAT PATHWAY SIGNAL SEQUENCE"/>
    <property type="match status" value="1"/>
</dbReference>
<sequence>MPHRTLILIASASITANQGGITGPVQHMAKLHKVAFDGSFELHTVYGGEPRPEGEAAWSKLFKHNNLRFTADEMRRLNRTALELRNGGGYYGQLSVHHHLHCLKMLRQVLWYDFYNVSIPDFRVHADHCIDDIRQSLMCHADLSVVAFEWKQHIRTPIPNFHVDQACVDWEQIDAWAAKRSFSIFDQKTLIHPKLGISFPMVDGRIQVHEPPHHHGRQVQPVWPQDSQQ</sequence>
<keyword evidence="4" id="KW-1185">Reference proteome</keyword>
<dbReference type="InterPro" id="IPR021765">
    <property type="entry name" value="UstYa-like"/>
</dbReference>
<organism evidence="3 4">
    <name type="scientific">Ophiocordyceps australis</name>
    <dbReference type="NCBI Taxonomy" id="1399860"/>
    <lineage>
        <taxon>Eukaryota</taxon>
        <taxon>Fungi</taxon>
        <taxon>Dikarya</taxon>
        <taxon>Ascomycota</taxon>
        <taxon>Pezizomycotina</taxon>
        <taxon>Sordariomycetes</taxon>
        <taxon>Hypocreomycetidae</taxon>
        <taxon>Hypocreales</taxon>
        <taxon>Ophiocordycipitaceae</taxon>
        <taxon>Ophiocordyceps</taxon>
    </lineage>
</organism>
<evidence type="ECO:0000256" key="1">
    <source>
        <dbReference type="ARBA" id="ARBA00035112"/>
    </source>
</evidence>
<feature type="region of interest" description="Disordered" evidence="2">
    <location>
        <begin position="210"/>
        <end position="229"/>
    </location>
</feature>
<name>A0A2C5Z660_9HYPO</name>
<dbReference type="OrthoDB" id="3687641at2759"/>
<evidence type="ECO:0000256" key="2">
    <source>
        <dbReference type="SAM" id="MobiDB-lite"/>
    </source>
</evidence>
<dbReference type="Pfam" id="PF11807">
    <property type="entry name" value="UstYa"/>
    <property type="match status" value="1"/>
</dbReference>
<dbReference type="Proteomes" id="UP000224854">
    <property type="component" value="Unassembled WGS sequence"/>
</dbReference>
<accession>A0A2C5Z660</accession>
<evidence type="ECO:0008006" key="5">
    <source>
        <dbReference type="Google" id="ProtNLM"/>
    </source>
</evidence>
<reference evidence="3 4" key="1">
    <citation type="submission" date="2017-06" db="EMBL/GenBank/DDBJ databases">
        <title>Ant-infecting Ophiocordyceps genomes reveal a high diversity of potential behavioral manipulation genes and a possible major role for enterotoxins.</title>
        <authorList>
            <person name="De Bekker C."/>
            <person name="Evans H.C."/>
            <person name="Brachmann A."/>
            <person name="Hughes D.P."/>
        </authorList>
    </citation>
    <scope>NUCLEOTIDE SEQUENCE [LARGE SCALE GENOMIC DNA]</scope>
    <source>
        <strain evidence="3 4">1348a</strain>
    </source>
</reference>